<dbReference type="InterPro" id="IPR036445">
    <property type="entry name" value="GPCR_2_extracell_dom_sf"/>
</dbReference>
<evidence type="ECO:0000256" key="4">
    <source>
        <dbReference type="ARBA" id="ARBA00022729"/>
    </source>
</evidence>
<evidence type="ECO:0000256" key="14">
    <source>
        <dbReference type="SAM" id="SignalP"/>
    </source>
</evidence>
<keyword evidence="6" id="KW-0297">G-protein coupled receptor</keyword>
<feature type="transmembrane region" description="Helical" evidence="13">
    <location>
        <begin position="807"/>
        <end position="827"/>
    </location>
</feature>
<dbReference type="EMBL" id="AAGW02005664">
    <property type="status" value="NOT_ANNOTATED_CDS"/>
    <property type="molecule type" value="Genomic_DNA"/>
</dbReference>
<comment type="similarity">
    <text evidence="2">Belongs to the G-protein coupled receptor 2 family. Adhesion G-protein coupled receptor (ADGR) subfamily.</text>
</comment>
<keyword evidence="3 13" id="KW-0812">Transmembrane</keyword>
<dbReference type="SMR" id="G1TL23"/>
<evidence type="ECO:0000259" key="17">
    <source>
        <dbReference type="PROSITE" id="PS50261"/>
    </source>
</evidence>
<dbReference type="SUPFAM" id="SSF111418">
    <property type="entry name" value="Hormone receptor domain"/>
    <property type="match status" value="1"/>
</dbReference>
<comment type="subcellular location">
    <subcellularLocation>
        <location evidence="1">Membrane</location>
        <topology evidence="1">Multi-pass membrane protein</topology>
    </subcellularLocation>
</comment>
<dbReference type="CDD" id="cd15253">
    <property type="entry name" value="7tmB2_GPR113"/>
    <property type="match status" value="1"/>
</dbReference>
<dbReference type="PROSITE" id="PS00650">
    <property type="entry name" value="G_PROTEIN_RECEP_F2_2"/>
    <property type="match status" value="1"/>
</dbReference>
<dbReference type="PRINTS" id="PR00249">
    <property type="entry name" value="GPCRSECRETIN"/>
</dbReference>
<dbReference type="InterPro" id="IPR057244">
    <property type="entry name" value="GAIN_B"/>
</dbReference>
<dbReference type="InterPro" id="IPR046338">
    <property type="entry name" value="GAIN_dom_sf"/>
</dbReference>
<keyword evidence="11" id="KW-0807">Transducer</keyword>
<dbReference type="FunFam" id="1.20.1070.10:FF:000058">
    <property type="entry name" value="Adhesion G protein-coupled receptor F5"/>
    <property type="match status" value="1"/>
</dbReference>
<feature type="signal peptide" evidence="14">
    <location>
        <begin position="1"/>
        <end position="25"/>
    </location>
</feature>
<dbReference type="GO" id="GO:0004930">
    <property type="term" value="F:G protein-coupled receptor activity"/>
    <property type="evidence" value="ECO:0007669"/>
    <property type="project" value="UniProtKB-KW"/>
</dbReference>
<dbReference type="Pfam" id="PF01825">
    <property type="entry name" value="GPS"/>
    <property type="match status" value="1"/>
</dbReference>
<feature type="transmembrane region" description="Helical" evidence="13">
    <location>
        <begin position="847"/>
        <end position="870"/>
    </location>
</feature>
<dbReference type="Pfam" id="PF25387">
    <property type="entry name" value="ADGRF3_N"/>
    <property type="match status" value="1"/>
</dbReference>
<evidence type="ECO:0000256" key="13">
    <source>
        <dbReference type="SAM" id="Phobius"/>
    </source>
</evidence>
<feature type="compositionally biased region" description="Polar residues" evidence="12">
    <location>
        <begin position="23"/>
        <end position="42"/>
    </location>
</feature>
<dbReference type="GO" id="GO:0007189">
    <property type="term" value="P:adenylate cyclase-activating G protein-coupled receptor signaling pathway"/>
    <property type="evidence" value="ECO:0007669"/>
    <property type="project" value="TreeGrafter"/>
</dbReference>
<reference evidence="18 19" key="1">
    <citation type="journal article" date="2011" name="Nature">
        <title>A high-resolution map of human evolutionary constraint using 29 mammals.</title>
        <authorList>
            <person name="Lindblad-Toh K."/>
            <person name="Garber M."/>
            <person name="Zuk O."/>
            <person name="Lin M.F."/>
            <person name="Parker B.J."/>
            <person name="Washietl S."/>
            <person name="Kheradpour P."/>
            <person name="Ernst J."/>
            <person name="Jordan G."/>
            <person name="Mauceli E."/>
            <person name="Ward L.D."/>
            <person name="Lowe C.B."/>
            <person name="Holloway A.K."/>
            <person name="Clamp M."/>
            <person name="Gnerre S."/>
            <person name="Alfoldi J."/>
            <person name="Beal K."/>
            <person name="Chang J."/>
            <person name="Clawson H."/>
            <person name="Cuff J."/>
            <person name="Di Palma F."/>
            <person name="Fitzgerald S."/>
            <person name="Flicek P."/>
            <person name="Guttman M."/>
            <person name="Hubisz M.J."/>
            <person name="Jaffe D.B."/>
            <person name="Jungreis I."/>
            <person name="Kent W.J."/>
            <person name="Kostka D."/>
            <person name="Lara M."/>
            <person name="Martins A.L."/>
            <person name="Massingham T."/>
            <person name="Moltke I."/>
            <person name="Raney B.J."/>
            <person name="Rasmussen M.D."/>
            <person name="Robinson J."/>
            <person name="Stark A."/>
            <person name="Vilella A.J."/>
            <person name="Wen J."/>
            <person name="Xie X."/>
            <person name="Zody M.C."/>
            <person name="Baldwin J."/>
            <person name="Bloom T."/>
            <person name="Chin C.W."/>
            <person name="Heiman D."/>
            <person name="Nicol R."/>
            <person name="Nusbaum C."/>
            <person name="Young S."/>
            <person name="Wilkinson J."/>
            <person name="Worley K.C."/>
            <person name="Kovar C.L."/>
            <person name="Muzny D.M."/>
            <person name="Gibbs R.A."/>
            <person name="Cree A."/>
            <person name="Dihn H.H."/>
            <person name="Fowler G."/>
            <person name="Jhangiani S."/>
            <person name="Joshi V."/>
            <person name="Lee S."/>
            <person name="Lewis L.R."/>
            <person name="Nazareth L.V."/>
            <person name="Okwuonu G."/>
            <person name="Santibanez J."/>
            <person name="Warren W.C."/>
            <person name="Mardis E.R."/>
            <person name="Weinstock G.M."/>
            <person name="Wilson R.K."/>
            <person name="Delehaunty K."/>
            <person name="Dooling D."/>
            <person name="Fronik C."/>
            <person name="Fulton L."/>
            <person name="Fulton B."/>
            <person name="Graves T."/>
            <person name="Minx P."/>
            <person name="Sodergren E."/>
            <person name="Birney E."/>
            <person name="Margulies E.H."/>
            <person name="Herrero J."/>
            <person name="Green E.D."/>
            <person name="Haussler D."/>
            <person name="Siepel A."/>
            <person name="Goldman N."/>
            <person name="Pollard K.S."/>
            <person name="Pedersen J.S."/>
            <person name="Lander E.S."/>
            <person name="Kellis M."/>
        </authorList>
    </citation>
    <scope>NUCLEOTIDE SEQUENCE [LARGE SCALE GENOMIC DNA]</scope>
    <source>
        <strain evidence="18 19">Thorbecke inbred</strain>
    </source>
</reference>
<feature type="region of interest" description="Disordered" evidence="12">
    <location>
        <begin position="22"/>
        <end position="45"/>
    </location>
</feature>
<evidence type="ECO:0000256" key="9">
    <source>
        <dbReference type="ARBA" id="ARBA00023170"/>
    </source>
</evidence>
<dbReference type="PROSITE" id="PS50261">
    <property type="entry name" value="G_PROTEIN_RECEP_F2_4"/>
    <property type="match status" value="1"/>
</dbReference>
<evidence type="ECO:0000256" key="12">
    <source>
        <dbReference type="SAM" id="MobiDB-lite"/>
    </source>
</evidence>
<name>G1TL23_RABIT</name>
<dbReference type="EMBL" id="AAGW02005663">
    <property type="status" value="NOT_ANNOTATED_CDS"/>
    <property type="molecule type" value="Genomic_DNA"/>
</dbReference>
<feature type="domain" description="GAIN-B" evidence="15">
    <location>
        <begin position="525"/>
        <end position="686"/>
    </location>
</feature>
<dbReference type="PaxDb" id="9986-ENSOCUP00000010722"/>
<evidence type="ECO:0000256" key="8">
    <source>
        <dbReference type="ARBA" id="ARBA00023157"/>
    </source>
</evidence>
<dbReference type="Bgee" id="ENSOCUG00000012452">
    <property type="expression patterns" value="Expressed in uterus and 2 other cell types or tissues"/>
</dbReference>
<dbReference type="InterPro" id="IPR000832">
    <property type="entry name" value="GPCR_2_secretin-like"/>
</dbReference>
<dbReference type="InterPro" id="IPR057400">
    <property type="entry name" value="ADGRF3/5_N"/>
</dbReference>
<feature type="transmembrane region" description="Helical" evidence="13">
    <location>
        <begin position="924"/>
        <end position="944"/>
    </location>
</feature>
<feature type="transmembrane region" description="Helical" evidence="13">
    <location>
        <begin position="733"/>
        <end position="753"/>
    </location>
</feature>
<dbReference type="GO" id="GO:0005886">
    <property type="term" value="C:plasma membrane"/>
    <property type="evidence" value="ECO:0007669"/>
    <property type="project" value="UniProtKB-SubCell"/>
</dbReference>
<feature type="domain" description="G-protein coupled receptors family 2 profile 2" evidence="17">
    <location>
        <begin position="691"/>
        <end position="945"/>
    </location>
</feature>
<keyword evidence="19" id="KW-1185">Reference proteome</keyword>
<organism evidence="18 19">
    <name type="scientific">Oryctolagus cuniculus</name>
    <name type="common">Rabbit</name>
    <dbReference type="NCBI Taxonomy" id="9986"/>
    <lineage>
        <taxon>Eukaryota</taxon>
        <taxon>Metazoa</taxon>
        <taxon>Chordata</taxon>
        <taxon>Craniata</taxon>
        <taxon>Vertebrata</taxon>
        <taxon>Euteleostomi</taxon>
        <taxon>Mammalia</taxon>
        <taxon>Eutheria</taxon>
        <taxon>Euarchontoglires</taxon>
        <taxon>Glires</taxon>
        <taxon>Lagomorpha</taxon>
        <taxon>Leporidae</taxon>
        <taxon>Oryctolagus</taxon>
    </lineage>
</organism>
<dbReference type="PANTHER" id="PTHR45813">
    <property type="entry name" value="IG-LIKE DOMAIN-CONTAINING PROTEIN"/>
    <property type="match status" value="1"/>
</dbReference>
<dbReference type="PANTHER" id="PTHR45813:SF2">
    <property type="entry name" value="ADHESION G-PROTEIN COUPLED RECEPTOR F3"/>
    <property type="match status" value="1"/>
</dbReference>
<keyword evidence="7 13" id="KW-0472">Membrane</keyword>
<feature type="transmembrane region" description="Helical" evidence="13">
    <location>
        <begin position="773"/>
        <end position="795"/>
    </location>
</feature>
<reference evidence="18" key="2">
    <citation type="submission" date="2025-08" db="UniProtKB">
        <authorList>
            <consortium name="Ensembl"/>
        </authorList>
    </citation>
    <scope>IDENTIFICATION</scope>
    <source>
        <strain evidence="18">Thorbecke</strain>
    </source>
</reference>
<dbReference type="GeneTree" id="ENSGT00940000161541"/>
<dbReference type="AlphaFoldDB" id="G1TL23"/>
<dbReference type="EMBL" id="AAGW02005662">
    <property type="status" value="NOT_ANNOTATED_CDS"/>
    <property type="molecule type" value="Genomic_DNA"/>
</dbReference>
<evidence type="ECO:0000256" key="5">
    <source>
        <dbReference type="ARBA" id="ARBA00022989"/>
    </source>
</evidence>
<feature type="chain" id="PRO_5023913012" evidence="14">
    <location>
        <begin position="26"/>
        <end position="987"/>
    </location>
</feature>
<keyword evidence="8" id="KW-1015">Disulfide bond</keyword>
<dbReference type="PROSITE" id="PS50227">
    <property type="entry name" value="G_PROTEIN_RECEP_F2_3"/>
    <property type="match status" value="1"/>
</dbReference>
<protein>
    <submittedName>
        <fullName evidence="18">Adhesion G protein-coupled receptor F3</fullName>
    </submittedName>
</protein>
<dbReference type="InterPro" id="IPR001879">
    <property type="entry name" value="GPCR_2_extracellular_dom"/>
</dbReference>
<dbReference type="Pfam" id="PF00002">
    <property type="entry name" value="7tm_2"/>
    <property type="match status" value="1"/>
</dbReference>
<dbReference type="Ensembl" id="ENSOCUT00000024956.3">
    <property type="protein sequence ID" value="ENSOCUP00000017667.2"/>
    <property type="gene ID" value="ENSOCUG00000012452.4"/>
</dbReference>
<dbReference type="STRING" id="9986.ENSOCUP00000017667"/>
<dbReference type="Proteomes" id="UP000001811">
    <property type="component" value="Chromosome 2"/>
</dbReference>
<dbReference type="InterPro" id="IPR000203">
    <property type="entry name" value="GPS"/>
</dbReference>
<keyword evidence="4 14" id="KW-0732">Signal</keyword>
<evidence type="ECO:0000256" key="1">
    <source>
        <dbReference type="ARBA" id="ARBA00004141"/>
    </source>
</evidence>
<feature type="transmembrane region" description="Helical" evidence="13">
    <location>
        <begin position="891"/>
        <end position="912"/>
    </location>
</feature>
<dbReference type="InterPro" id="IPR017983">
    <property type="entry name" value="GPCR_2_secretin-like_CS"/>
</dbReference>
<evidence type="ECO:0000256" key="11">
    <source>
        <dbReference type="ARBA" id="ARBA00023224"/>
    </source>
</evidence>
<dbReference type="PROSITE" id="PS50221">
    <property type="entry name" value="GAIN_B"/>
    <property type="match status" value="1"/>
</dbReference>
<dbReference type="InterPro" id="IPR017981">
    <property type="entry name" value="GPCR_2-like_7TM"/>
</dbReference>
<dbReference type="InterPro" id="IPR051587">
    <property type="entry name" value="Adhesion_GPCR"/>
</dbReference>
<dbReference type="GO" id="GO:0007166">
    <property type="term" value="P:cell surface receptor signaling pathway"/>
    <property type="evidence" value="ECO:0007669"/>
    <property type="project" value="InterPro"/>
</dbReference>
<evidence type="ECO:0000259" key="15">
    <source>
        <dbReference type="PROSITE" id="PS50221"/>
    </source>
</evidence>
<dbReference type="Gene3D" id="2.60.220.50">
    <property type="match status" value="1"/>
</dbReference>
<evidence type="ECO:0000259" key="16">
    <source>
        <dbReference type="PROSITE" id="PS50227"/>
    </source>
</evidence>
<sequence length="987" mass="106037">MVCLAAPQLLLAVTLPLLGSPGATASQPDQSQAGGESGQPLNQERGAGESVPVAIYVQLDSPDETWLPVLSESLTLPTALPSSSPRTLTGLSLTTVCNVSRQGYISCTCRAGYQWDSSSCSRHRPCSCSDRHLPCSCLVFEHSKPGYCQLLPPGLPVSYLPAVPGNLSLSSGLQPLGSTLKLTLSFSQEISNLTWFLKSPESANILQPGAQVSLNFSQDQAVLTVTDMSQEWAGEYMSYFEAQGFLWELHQTVSVPLEASDVAQLLDQPSVTCTGSSGFQLSCCTPKTPLTYTASWSPGEDSQASLLHTPSSQCLVLAVPHCPATDTTYTCELQSQGLAPLRVPVFVTILRDGDVTCPEDSLVVAWNVTKAGHEAQAPCPVGKRGVVKRLCGPDGLWGAIDYSCTDTRLLNLFAKAKLLLAGRGKPAEKVPKILARMSRLVEEASSPSDLVSLLGTIEALAKVVATASVQLNRSALQDLLTTTDKVLDMDISSLWTPAQDKEPSASSDLLLALETLARSLCPPDQPFTFNLTNVQLDSQLYTPSLSPDYRVSLPPVQVQIPQHSLAPHVPNGTNVRITSLLLQKLGQLLPPNYGQELGDALYVTSGQILSISIMAGSQAINQVKVIMNFGDINGSAHCVFWDYRLFQGNGGWSEEGCQVASAQPPPRCICQHLTAFSILMSQCSVPQAPALGLLSQVGLGASIAALLVCLAVYRLVWRVVVRNKVAYFRHASLVNMALCLLAADTCFLGSLLFRPETHSPLCLATAFLSHFLYLATFFWMLAQALVLAHQLLFVFHQLSKHQVLPIMVILGYLCPLGFAGLTLGLYLPRGQYLREGECWLDGKGGALYTFVGPVLVVVGVNGLVLAMAVLKLLRPSLSEGPPAEKRQALLGVAKALLILTPIFGLTWGLGLATLLEEVSIVPHYIFTILNAFQGVFILLFGCLMDKKVREALRKRFCGTQAPSSAISLATNETQVLDHSRGGSEDSR</sequence>
<dbReference type="SUPFAM" id="SSF81321">
    <property type="entry name" value="Family A G protein-coupled receptor-like"/>
    <property type="match status" value="1"/>
</dbReference>
<dbReference type="InterPro" id="IPR056274">
    <property type="entry name" value="Ig_ADGRF3"/>
</dbReference>
<dbReference type="Pfam" id="PF24528">
    <property type="entry name" value="Ig_ADGRF3"/>
    <property type="match status" value="1"/>
</dbReference>
<keyword evidence="9" id="KW-0675">Receptor</keyword>
<evidence type="ECO:0000313" key="18">
    <source>
        <dbReference type="Ensembl" id="ENSOCUP00000017667.2"/>
    </source>
</evidence>
<dbReference type="Gene3D" id="4.10.1240.10">
    <property type="entry name" value="GPCR, family 2, extracellular hormone receptor domain"/>
    <property type="match status" value="1"/>
</dbReference>
<proteinExistence type="inferred from homology"/>
<evidence type="ECO:0000256" key="7">
    <source>
        <dbReference type="ARBA" id="ARBA00023136"/>
    </source>
</evidence>
<evidence type="ECO:0000256" key="3">
    <source>
        <dbReference type="ARBA" id="ARBA00022692"/>
    </source>
</evidence>
<keyword evidence="10" id="KW-0325">Glycoprotein</keyword>
<reference evidence="18" key="3">
    <citation type="submission" date="2025-09" db="UniProtKB">
        <authorList>
            <consortium name="Ensembl"/>
        </authorList>
    </citation>
    <scope>IDENTIFICATION</scope>
    <source>
        <strain evidence="18">Thorbecke</strain>
    </source>
</reference>
<dbReference type="InParanoid" id="G1TL23"/>
<dbReference type="SMART" id="SM00303">
    <property type="entry name" value="GPS"/>
    <property type="match status" value="1"/>
</dbReference>
<dbReference type="HOGENOM" id="CLU_010357_0_0_1"/>
<evidence type="ECO:0000256" key="10">
    <source>
        <dbReference type="ARBA" id="ARBA00023180"/>
    </source>
</evidence>
<gene>
    <name evidence="18" type="primary">ADGRF3</name>
</gene>
<evidence type="ECO:0000256" key="6">
    <source>
        <dbReference type="ARBA" id="ARBA00023040"/>
    </source>
</evidence>
<dbReference type="Gene3D" id="1.20.1070.10">
    <property type="entry name" value="Rhodopsin 7-helix transmembrane proteins"/>
    <property type="match status" value="1"/>
</dbReference>
<feature type="transmembrane region" description="Helical" evidence="13">
    <location>
        <begin position="690"/>
        <end position="713"/>
    </location>
</feature>
<keyword evidence="5 13" id="KW-1133">Transmembrane helix</keyword>
<accession>G1TL23</accession>
<evidence type="ECO:0000313" key="19">
    <source>
        <dbReference type="Proteomes" id="UP000001811"/>
    </source>
</evidence>
<dbReference type="ExpressionAtlas" id="G1TL23">
    <property type="expression patterns" value="baseline"/>
</dbReference>
<feature type="domain" description="G-protein coupled receptors family 2 profile 1" evidence="16">
    <location>
        <begin position="360"/>
        <end position="397"/>
    </location>
</feature>
<evidence type="ECO:0000256" key="2">
    <source>
        <dbReference type="ARBA" id="ARBA00007343"/>
    </source>
</evidence>